<keyword evidence="5" id="KW-0539">Nucleus</keyword>
<feature type="domain" description="BZIP" evidence="7">
    <location>
        <begin position="1"/>
        <end position="49"/>
    </location>
</feature>
<dbReference type="Pfam" id="PF00170">
    <property type="entry name" value="bZIP_1"/>
    <property type="match status" value="1"/>
</dbReference>
<dbReference type="SUPFAM" id="SSF57959">
    <property type="entry name" value="Leucine zipper domain"/>
    <property type="match status" value="1"/>
</dbReference>
<evidence type="ECO:0000256" key="6">
    <source>
        <dbReference type="SAM" id="Coils"/>
    </source>
</evidence>
<evidence type="ECO:0000313" key="9">
    <source>
        <dbReference type="Proteomes" id="UP000243459"/>
    </source>
</evidence>
<dbReference type="PROSITE" id="PS50217">
    <property type="entry name" value="BZIP"/>
    <property type="match status" value="1"/>
</dbReference>
<keyword evidence="6" id="KW-0175">Coiled coil</keyword>
<dbReference type="InterPro" id="IPR046347">
    <property type="entry name" value="bZIP_sf"/>
</dbReference>
<accession>A0A5P1EKX8</accession>
<dbReference type="FunFam" id="1.20.5.170:FF:000020">
    <property type="entry name" value="BZIP transcription factor"/>
    <property type="match status" value="1"/>
</dbReference>
<evidence type="ECO:0000256" key="5">
    <source>
        <dbReference type="ARBA" id="ARBA00023242"/>
    </source>
</evidence>
<gene>
    <name evidence="8" type="ORF">A4U43_C07F28970</name>
</gene>
<comment type="subcellular location">
    <subcellularLocation>
        <location evidence="1">Nucleus</location>
    </subcellularLocation>
</comment>
<dbReference type="GO" id="GO:0003677">
    <property type="term" value="F:DNA binding"/>
    <property type="evidence" value="ECO:0007669"/>
    <property type="project" value="UniProtKB-KW"/>
</dbReference>
<dbReference type="Gramene" id="ONK64700">
    <property type="protein sequence ID" value="ONK64700"/>
    <property type="gene ID" value="A4U43_C07F28970"/>
</dbReference>
<evidence type="ECO:0000259" key="7">
    <source>
        <dbReference type="PROSITE" id="PS50217"/>
    </source>
</evidence>
<dbReference type="InterPro" id="IPR004827">
    <property type="entry name" value="bZIP"/>
</dbReference>
<dbReference type="Gene3D" id="1.20.5.170">
    <property type="match status" value="1"/>
</dbReference>
<keyword evidence="3" id="KW-0238">DNA-binding</keyword>
<reference evidence="9" key="1">
    <citation type="journal article" date="2017" name="Nat. Commun.">
        <title>The asparagus genome sheds light on the origin and evolution of a young Y chromosome.</title>
        <authorList>
            <person name="Harkess A."/>
            <person name="Zhou J."/>
            <person name="Xu C."/>
            <person name="Bowers J.E."/>
            <person name="Van der Hulst R."/>
            <person name="Ayyampalayam S."/>
            <person name="Mercati F."/>
            <person name="Riccardi P."/>
            <person name="McKain M.R."/>
            <person name="Kakrana A."/>
            <person name="Tang H."/>
            <person name="Ray J."/>
            <person name="Groenendijk J."/>
            <person name="Arikit S."/>
            <person name="Mathioni S.M."/>
            <person name="Nakano M."/>
            <person name="Shan H."/>
            <person name="Telgmann-Rauber A."/>
            <person name="Kanno A."/>
            <person name="Yue Z."/>
            <person name="Chen H."/>
            <person name="Li W."/>
            <person name="Chen Y."/>
            <person name="Xu X."/>
            <person name="Zhang Y."/>
            <person name="Luo S."/>
            <person name="Chen H."/>
            <person name="Gao J."/>
            <person name="Mao Z."/>
            <person name="Pires J.C."/>
            <person name="Luo M."/>
            <person name="Kudrna D."/>
            <person name="Wing R.A."/>
            <person name="Meyers B.C."/>
            <person name="Yi K."/>
            <person name="Kong H."/>
            <person name="Lavrijsen P."/>
            <person name="Sunseri F."/>
            <person name="Falavigna A."/>
            <person name="Ye Y."/>
            <person name="Leebens-Mack J.H."/>
            <person name="Chen G."/>
        </authorList>
    </citation>
    <scope>NUCLEOTIDE SEQUENCE [LARGE SCALE GENOMIC DNA]</scope>
    <source>
        <strain evidence="9">cv. DH0086</strain>
    </source>
</reference>
<evidence type="ECO:0000256" key="4">
    <source>
        <dbReference type="ARBA" id="ARBA00023163"/>
    </source>
</evidence>
<dbReference type="GO" id="GO:0005634">
    <property type="term" value="C:nucleus"/>
    <property type="evidence" value="ECO:0007669"/>
    <property type="project" value="UniProtKB-SubCell"/>
</dbReference>
<evidence type="ECO:0000313" key="8">
    <source>
        <dbReference type="EMBL" id="ONK64700.1"/>
    </source>
</evidence>
<dbReference type="PANTHER" id="PTHR46408:SF10">
    <property type="entry name" value="BASIC LEUCINE ZIPPER 63"/>
    <property type="match status" value="1"/>
</dbReference>
<dbReference type="EMBL" id="CM007387">
    <property type="protein sequence ID" value="ONK64700.1"/>
    <property type="molecule type" value="Genomic_DNA"/>
</dbReference>
<dbReference type="SMART" id="SM00338">
    <property type="entry name" value="BRLZ"/>
    <property type="match status" value="1"/>
</dbReference>
<dbReference type="GO" id="GO:0003700">
    <property type="term" value="F:DNA-binding transcription factor activity"/>
    <property type="evidence" value="ECO:0007669"/>
    <property type="project" value="InterPro"/>
</dbReference>
<evidence type="ECO:0000256" key="3">
    <source>
        <dbReference type="ARBA" id="ARBA00023125"/>
    </source>
</evidence>
<keyword evidence="2" id="KW-0805">Transcription regulation</keyword>
<protein>
    <recommendedName>
        <fullName evidence="7">BZIP domain-containing protein</fullName>
    </recommendedName>
</protein>
<dbReference type="PANTHER" id="PTHR46408">
    <property type="entry name" value="BASIC LEUCINE ZIPPER 63"/>
    <property type="match status" value="1"/>
</dbReference>
<dbReference type="AlphaFoldDB" id="A0A5P1EKX8"/>
<evidence type="ECO:0000256" key="2">
    <source>
        <dbReference type="ARBA" id="ARBA00023015"/>
    </source>
</evidence>
<keyword evidence="4" id="KW-0804">Transcription</keyword>
<sequence>MLSNRESARRSRRRKQAHLSELEAQVSQLRVENSALLKRLTDINQKYNEASVDNRILKADVETLRAKLLGWRCCIGCVSCREESVKWRILKASISVVVYHIWCERNYRTFAEKSSDASDLIAAVKQEFSLMNISSNTLRATVYYKLKVNEHCDCGQPQRRRAPSAQMIWPEMKEAAGMQRNAASDATSIGILLTPAALIKLLRHLSPIQDV</sequence>
<organism evidence="8 9">
    <name type="scientific">Asparagus officinalis</name>
    <name type="common">Garden asparagus</name>
    <dbReference type="NCBI Taxonomy" id="4686"/>
    <lineage>
        <taxon>Eukaryota</taxon>
        <taxon>Viridiplantae</taxon>
        <taxon>Streptophyta</taxon>
        <taxon>Embryophyta</taxon>
        <taxon>Tracheophyta</taxon>
        <taxon>Spermatophyta</taxon>
        <taxon>Magnoliopsida</taxon>
        <taxon>Liliopsida</taxon>
        <taxon>Asparagales</taxon>
        <taxon>Asparagaceae</taxon>
        <taxon>Asparagoideae</taxon>
        <taxon>Asparagus</taxon>
    </lineage>
</organism>
<feature type="coiled-coil region" evidence="6">
    <location>
        <begin position="5"/>
        <end position="39"/>
    </location>
</feature>
<keyword evidence="9" id="KW-1185">Reference proteome</keyword>
<dbReference type="Proteomes" id="UP000243459">
    <property type="component" value="Chromosome 7"/>
</dbReference>
<evidence type="ECO:0000256" key="1">
    <source>
        <dbReference type="ARBA" id="ARBA00004123"/>
    </source>
</evidence>
<name>A0A5P1EKX8_ASPOF</name>
<proteinExistence type="predicted"/>